<feature type="transmembrane region" description="Helical" evidence="1">
    <location>
        <begin position="162"/>
        <end position="182"/>
    </location>
</feature>
<organism evidence="3 4">
    <name type="scientific">Dendrothele bispora (strain CBS 962.96)</name>
    <dbReference type="NCBI Taxonomy" id="1314807"/>
    <lineage>
        <taxon>Eukaryota</taxon>
        <taxon>Fungi</taxon>
        <taxon>Dikarya</taxon>
        <taxon>Basidiomycota</taxon>
        <taxon>Agaricomycotina</taxon>
        <taxon>Agaricomycetes</taxon>
        <taxon>Agaricomycetidae</taxon>
        <taxon>Agaricales</taxon>
        <taxon>Agaricales incertae sedis</taxon>
        <taxon>Dendrothele</taxon>
    </lineage>
</organism>
<evidence type="ECO:0000313" key="3">
    <source>
        <dbReference type="EMBL" id="THU98239.1"/>
    </source>
</evidence>
<dbReference type="Pfam" id="PF20152">
    <property type="entry name" value="DUF6534"/>
    <property type="match status" value="1"/>
</dbReference>
<dbReference type="EMBL" id="ML179140">
    <property type="protein sequence ID" value="THU98239.1"/>
    <property type="molecule type" value="Genomic_DNA"/>
</dbReference>
<feature type="transmembrane region" description="Helical" evidence="1">
    <location>
        <begin position="227"/>
        <end position="248"/>
    </location>
</feature>
<feature type="transmembrane region" description="Helical" evidence="1">
    <location>
        <begin position="46"/>
        <end position="69"/>
    </location>
</feature>
<proteinExistence type="predicted"/>
<gene>
    <name evidence="3" type="ORF">K435DRAFT_35639</name>
</gene>
<feature type="transmembrane region" description="Helical" evidence="1">
    <location>
        <begin position="202"/>
        <end position="221"/>
    </location>
</feature>
<keyword evidence="1" id="KW-0472">Membrane</keyword>
<keyword evidence="1" id="KW-0812">Transmembrane</keyword>
<dbReference type="AlphaFoldDB" id="A0A4S8M7E2"/>
<keyword evidence="1" id="KW-1133">Transmembrane helix</keyword>
<dbReference type="PANTHER" id="PTHR40465:SF1">
    <property type="entry name" value="DUF6534 DOMAIN-CONTAINING PROTEIN"/>
    <property type="match status" value="1"/>
</dbReference>
<feature type="transmembrane region" description="Helical" evidence="1">
    <location>
        <begin position="12"/>
        <end position="34"/>
    </location>
</feature>
<dbReference type="Proteomes" id="UP000297245">
    <property type="component" value="Unassembled WGS sequence"/>
</dbReference>
<keyword evidence="4" id="KW-1185">Reference proteome</keyword>
<dbReference type="PANTHER" id="PTHR40465">
    <property type="entry name" value="CHROMOSOME 1, WHOLE GENOME SHOTGUN SEQUENCE"/>
    <property type="match status" value="1"/>
</dbReference>
<evidence type="ECO:0000259" key="2">
    <source>
        <dbReference type="Pfam" id="PF20152"/>
    </source>
</evidence>
<reference evidence="3 4" key="1">
    <citation type="journal article" date="2019" name="Nat. Ecol. Evol.">
        <title>Megaphylogeny resolves global patterns of mushroom evolution.</title>
        <authorList>
            <person name="Varga T."/>
            <person name="Krizsan K."/>
            <person name="Foldi C."/>
            <person name="Dima B."/>
            <person name="Sanchez-Garcia M."/>
            <person name="Sanchez-Ramirez S."/>
            <person name="Szollosi G.J."/>
            <person name="Szarkandi J.G."/>
            <person name="Papp V."/>
            <person name="Albert L."/>
            <person name="Andreopoulos W."/>
            <person name="Angelini C."/>
            <person name="Antonin V."/>
            <person name="Barry K.W."/>
            <person name="Bougher N.L."/>
            <person name="Buchanan P."/>
            <person name="Buyck B."/>
            <person name="Bense V."/>
            <person name="Catcheside P."/>
            <person name="Chovatia M."/>
            <person name="Cooper J."/>
            <person name="Damon W."/>
            <person name="Desjardin D."/>
            <person name="Finy P."/>
            <person name="Geml J."/>
            <person name="Haridas S."/>
            <person name="Hughes K."/>
            <person name="Justo A."/>
            <person name="Karasinski D."/>
            <person name="Kautmanova I."/>
            <person name="Kiss B."/>
            <person name="Kocsube S."/>
            <person name="Kotiranta H."/>
            <person name="LaButti K.M."/>
            <person name="Lechner B.E."/>
            <person name="Liimatainen K."/>
            <person name="Lipzen A."/>
            <person name="Lukacs Z."/>
            <person name="Mihaltcheva S."/>
            <person name="Morgado L.N."/>
            <person name="Niskanen T."/>
            <person name="Noordeloos M.E."/>
            <person name="Ohm R.A."/>
            <person name="Ortiz-Santana B."/>
            <person name="Ovrebo C."/>
            <person name="Racz N."/>
            <person name="Riley R."/>
            <person name="Savchenko A."/>
            <person name="Shiryaev A."/>
            <person name="Soop K."/>
            <person name="Spirin V."/>
            <person name="Szebenyi C."/>
            <person name="Tomsovsky M."/>
            <person name="Tulloss R.E."/>
            <person name="Uehling J."/>
            <person name="Grigoriev I.V."/>
            <person name="Vagvolgyi C."/>
            <person name="Papp T."/>
            <person name="Martin F.M."/>
            <person name="Miettinen O."/>
            <person name="Hibbett D.S."/>
            <person name="Nagy L.G."/>
        </authorList>
    </citation>
    <scope>NUCLEOTIDE SEQUENCE [LARGE SCALE GENOMIC DNA]</scope>
    <source>
        <strain evidence="3 4">CBS 962.96</strain>
    </source>
</reference>
<sequence length="278" mass="30774">MSEAGSSLGLTLGSLELGILFSTVLYGIVLVQTFNYYNAPFTGDSVVVKCLVACVFVLEGFHTACLWTYLYSRTVTNFGRFDVLDEVHWSLSASVPISCAIVFCAESFFAYRVYMLSRNRWFPAICILGLTLRLGLGTAFAATTPGYRISVYFDDFRWLNSLALSVGAAVDIGNTVALFLILKSMSTAQPRTKRIVDKLILWTIETGLLTSICAIIEVALMQTKDNLLWAFFFFLSAKFYSNSLLASLNGRVFLQNMQQEPMTFALDPVDTGVSMGTQ</sequence>
<accession>A0A4S8M7E2</accession>
<name>A0A4S8M7E2_DENBC</name>
<protein>
    <recommendedName>
        <fullName evidence="2">DUF6534 domain-containing protein</fullName>
    </recommendedName>
</protein>
<dbReference type="InterPro" id="IPR045339">
    <property type="entry name" value="DUF6534"/>
</dbReference>
<feature type="transmembrane region" description="Helical" evidence="1">
    <location>
        <begin position="89"/>
        <end position="109"/>
    </location>
</feature>
<feature type="transmembrane region" description="Helical" evidence="1">
    <location>
        <begin position="121"/>
        <end position="142"/>
    </location>
</feature>
<dbReference type="OrthoDB" id="2929525at2759"/>
<feature type="domain" description="DUF6534" evidence="2">
    <location>
        <begin position="168"/>
        <end position="251"/>
    </location>
</feature>
<evidence type="ECO:0000256" key="1">
    <source>
        <dbReference type="SAM" id="Phobius"/>
    </source>
</evidence>
<evidence type="ECO:0000313" key="4">
    <source>
        <dbReference type="Proteomes" id="UP000297245"/>
    </source>
</evidence>